<evidence type="ECO:0000313" key="4">
    <source>
        <dbReference type="Proteomes" id="UP001465976"/>
    </source>
</evidence>
<dbReference type="InterPro" id="IPR058580">
    <property type="entry name" value="DUF2828"/>
</dbReference>
<dbReference type="PANTHER" id="PTHR31373">
    <property type="entry name" value="OS06G0652100 PROTEIN"/>
    <property type="match status" value="1"/>
</dbReference>
<dbReference type="Pfam" id="PF11443">
    <property type="entry name" value="DUF2828"/>
    <property type="match status" value="1"/>
</dbReference>
<name>A0ABR3FB53_9AGAR</name>
<dbReference type="PIRSF" id="PIRSF015417">
    <property type="entry name" value="T31B5_30_vWA"/>
    <property type="match status" value="1"/>
</dbReference>
<keyword evidence="4" id="KW-1185">Reference proteome</keyword>
<evidence type="ECO:0000259" key="2">
    <source>
        <dbReference type="Pfam" id="PF25043"/>
    </source>
</evidence>
<feature type="domain" description="DUF7788" evidence="2">
    <location>
        <begin position="348"/>
        <end position="578"/>
    </location>
</feature>
<dbReference type="InterPro" id="IPR056690">
    <property type="entry name" value="DUF7788"/>
</dbReference>
<dbReference type="Gene3D" id="3.40.50.410">
    <property type="entry name" value="von Willebrand factor, type A domain"/>
    <property type="match status" value="1"/>
</dbReference>
<protein>
    <recommendedName>
        <fullName evidence="5">DUF2828 domain-containing protein</fullName>
    </recommendedName>
</protein>
<reference evidence="3 4" key="1">
    <citation type="submission" date="2024-02" db="EMBL/GenBank/DDBJ databases">
        <title>A draft genome for the cacao thread blight pathogen Marasmius crinis-equi.</title>
        <authorList>
            <person name="Cohen S.P."/>
            <person name="Baruah I.K."/>
            <person name="Amoako-Attah I."/>
            <person name="Bukari Y."/>
            <person name="Meinhardt L.W."/>
            <person name="Bailey B.A."/>
        </authorList>
    </citation>
    <scope>NUCLEOTIDE SEQUENCE [LARGE SCALE GENOMIC DNA]</scope>
    <source>
        <strain evidence="3 4">GH-76</strain>
    </source>
</reference>
<dbReference type="InterPro" id="IPR011205">
    <property type="entry name" value="UCP015417_vWA"/>
</dbReference>
<evidence type="ECO:0000313" key="3">
    <source>
        <dbReference type="EMBL" id="KAL0572466.1"/>
    </source>
</evidence>
<dbReference type="SUPFAM" id="SSF53300">
    <property type="entry name" value="vWA-like"/>
    <property type="match status" value="1"/>
</dbReference>
<dbReference type="PANTHER" id="PTHR31373:SF27">
    <property type="entry name" value="TROVE DOMAIN-CONTAINING PROTEIN"/>
    <property type="match status" value="1"/>
</dbReference>
<sequence>MSPVCRDKARPDVGQSHGYWKDLLNILALAMTEGLHQHKLLFLYTIQKKESRLWKAMYRKARKKLGSVSAEEAKVIAKERRARQAEWRYTKLNIKLEDRKYLALYVAVARLFSEQLLKNLWLLVEIQGLDSTDKRVHELIRELSLAGKWAPTSGLSHDRYTNITSAIALLIYHSRDKIPNLAFPSALEDSSLSSISTVRPSMTILRSYMQRWILTPLRAVTQVTEPLMTTQKWTPIQYNRVPSLCMQRNMEHFYRHDPTGFEKYLIDVESGKQHISGATLLPHTLALKAIELGWAVELSKRLEKESTSLATKRARIKAKIAEPQLRVVEAQWNTMIERIRESGALEGSLAICDVSGSMGSLYGRPARGGHPDPIVPAVALSLVLTQLAKPPFDQGYITFSKDPKFVRVEKGEGMGLYESLMYIQDTDPGLNTDFEKVFLGLLLPLAKEKKVPREDMPKRLFVFSDMQFDEARRDLYGYVDWEGQRGPAEAWKTSYDVVKGHFEEAGYEVPEIVFWDLAGYGTVEVDGEREGVAMMNGFSPNMMKVFMGEEAEAAVEGEEKRVEEEEVFNPVNVMRKAVMKKCFDGLVVMD</sequence>
<comment type="caution">
    <text evidence="3">The sequence shown here is derived from an EMBL/GenBank/DDBJ whole genome shotgun (WGS) entry which is preliminary data.</text>
</comment>
<evidence type="ECO:0008006" key="5">
    <source>
        <dbReference type="Google" id="ProtNLM"/>
    </source>
</evidence>
<dbReference type="Proteomes" id="UP001465976">
    <property type="component" value="Unassembled WGS sequence"/>
</dbReference>
<proteinExistence type="predicted"/>
<gene>
    <name evidence="3" type="ORF">V5O48_009506</name>
</gene>
<dbReference type="EMBL" id="JBAHYK010000627">
    <property type="protein sequence ID" value="KAL0572466.1"/>
    <property type="molecule type" value="Genomic_DNA"/>
</dbReference>
<feature type="domain" description="DUF2828" evidence="1">
    <location>
        <begin position="2"/>
        <end position="345"/>
    </location>
</feature>
<accession>A0ABR3FB53</accession>
<evidence type="ECO:0000259" key="1">
    <source>
        <dbReference type="Pfam" id="PF11443"/>
    </source>
</evidence>
<dbReference type="InterPro" id="IPR036465">
    <property type="entry name" value="vWFA_dom_sf"/>
</dbReference>
<organism evidence="3 4">
    <name type="scientific">Marasmius crinis-equi</name>
    <dbReference type="NCBI Taxonomy" id="585013"/>
    <lineage>
        <taxon>Eukaryota</taxon>
        <taxon>Fungi</taxon>
        <taxon>Dikarya</taxon>
        <taxon>Basidiomycota</taxon>
        <taxon>Agaricomycotina</taxon>
        <taxon>Agaricomycetes</taxon>
        <taxon>Agaricomycetidae</taxon>
        <taxon>Agaricales</taxon>
        <taxon>Marasmiineae</taxon>
        <taxon>Marasmiaceae</taxon>
        <taxon>Marasmius</taxon>
    </lineage>
</organism>
<dbReference type="Pfam" id="PF25043">
    <property type="entry name" value="DUF7788"/>
    <property type="match status" value="1"/>
</dbReference>